<evidence type="ECO:0000313" key="5">
    <source>
        <dbReference type="EMBL" id="ACB95892.1"/>
    </source>
</evidence>
<evidence type="ECO:0000313" key="6">
    <source>
        <dbReference type="Proteomes" id="UP000001695"/>
    </source>
</evidence>
<dbReference type="InterPro" id="IPR008490">
    <property type="entry name" value="Transposase_InsH_N"/>
</dbReference>
<gene>
    <name evidence="3" type="ordered locus">Bind_0328</name>
    <name evidence="4" type="ordered locus">Bind_2267</name>
    <name evidence="5" type="ordered locus">Bind_2276</name>
</gene>
<dbReference type="KEGG" id="bid:Bind_0328"/>
<feature type="domain" description="Transposase DDE" evidence="2">
    <location>
        <begin position="321"/>
        <end position="439"/>
    </location>
</feature>
<dbReference type="InterPro" id="IPR025668">
    <property type="entry name" value="Tnp_DDE_dom"/>
</dbReference>
<dbReference type="AlphaFoldDB" id="B2IDD0"/>
<protein>
    <submittedName>
        <fullName evidence="3">Transposase IS4 family protein</fullName>
    </submittedName>
</protein>
<dbReference type="EMBL" id="CP001016">
    <property type="protein sequence ID" value="ACB95892.1"/>
    <property type="molecule type" value="Genomic_DNA"/>
</dbReference>
<dbReference type="Pfam" id="PF13751">
    <property type="entry name" value="DDE_Tnp_1_6"/>
    <property type="match status" value="1"/>
</dbReference>
<dbReference type="Proteomes" id="UP000001695">
    <property type="component" value="Chromosome"/>
</dbReference>
<keyword evidence="6" id="KW-1185">Reference proteome</keyword>
<dbReference type="KEGG" id="bid:Bind_2267"/>
<accession>B2IDD0</accession>
<dbReference type="EMBL" id="CP001016">
    <property type="protein sequence ID" value="ACB95884.1"/>
    <property type="molecule type" value="Genomic_DNA"/>
</dbReference>
<feature type="domain" description="Transposase InsH N-terminal" evidence="1">
    <location>
        <begin position="17"/>
        <end position="112"/>
    </location>
</feature>
<name>B2IDD0_BEII9</name>
<dbReference type="RefSeq" id="WP_012383340.1">
    <property type="nucleotide sequence ID" value="NC_010581.1"/>
</dbReference>
<dbReference type="EMBL" id="CP001016">
    <property type="protein sequence ID" value="ACB93982.1"/>
    <property type="molecule type" value="Genomic_DNA"/>
</dbReference>
<dbReference type="PANTHER" id="PTHR33408">
    <property type="entry name" value="TRANSPOSASE"/>
    <property type="match status" value="1"/>
</dbReference>
<dbReference type="eggNOG" id="COG3039">
    <property type="taxonomic scope" value="Bacteria"/>
</dbReference>
<reference evidence="3" key="2">
    <citation type="submission" date="2008-03" db="EMBL/GenBank/DDBJ databases">
        <authorList>
            <consortium name="US DOE Joint Genome Institute"/>
            <person name="Copeland A."/>
            <person name="Lucas S."/>
            <person name="Lapidus A."/>
            <person name="Glavina del Rio T."/>
            <person name="Dalin E."/>
            <person name="Tice H."/>
            <person name="Bruce D."/>
            <person name="Goodwin L."/>
            <person name="Pitluck S."/>
            <person name="LaButti K."/>
            <person name="Schmutz J."/>
            <person name="Larimer F."/>
            <person name="Land M."/>
            <person name="Hauser L."/>
            <person name="Kyrpides N."/>
            <person name="Mikhailova N."/>
            <person name="Dunfield P.F."/>
            <person name="Dedysh S.N."/>
            <person name="Liesack W."/>
            <person name="Saw J.H."/>
            <person name="Alam M."/>
            <person name="Chen Y."/>
            <person name="Murrell J.C."/>
            <person name="Richardson P."/>
        </authorList>
    </citation>
    <scope>NUCLEOTIDE SEQUENCE</scope>
    <source>
        <strain evidence="3">ATCC 9039</strain>
    </source>
</reference>
<evidence type="ECO:0000259" key="1">
    <source>
        <dbReference type="Pfam" id="PF05598"/>
    </source>
</evidence>
<reference evidence="6" key="1">
    <citation type="submission" date="2008-03" db="EMBL/GenBank/DDBJ databases">
        <title>Complete sequence of chromosome of Beijerinckia indica subsp. indica ATCC 9039.</title>
        <authorList>
            <consortium name="US DOE Joint Genome Institute"/>
            <person name="Copeland A."/>
            <person name="Lucas S."/>
            <person name="Lapidus A."/>
            <person name="Glavina del Rio T."/>
            <person name="Dalin E."/>
            <person name="Tice H."/>
            <person name="Bruce D."/>
            <person name="Goodwin L."/>
            <person name="Pitluck S."/>
            <person name="LaButti K."/>
            <person name="Schmutz J."/>
            <person name="Larimer F."/>
            <person name="Land M."/>
            <person name="Hauser L."/>
            <person name="Kyrpides N."/>
            <person name="Mikhailova N."/>
            <person name="Dunfield P.F."/>
            <person name="Dedysh S.N."/>
            <person name="Liesack W."/>
            <person name="Saw J.H."/>
            <person name="Alam M."/>
            <person name="Chen Y."/>
            <person name="Murrell J.C."/>
            <person name="Richardson P."/>
        </authorList>
    </citation>
    <scope>NUCLEOTIDE SEQUENCE [LARGE SCALE GENOMIC DNA]</scope>
    <source>
        <strain evidence="6">ATCC 9039 / DSM 1715 / NCIMB 8712</strain>
    </source>
</reference>
<organism evidence="3 6">
    <name type="scientific">Beijerinckia indica subsp. indica (strain ATCC 9039 / DSM 1715 / NCIMB 8712)</name>
    <dbReference type="NCBI Taxonomy" id="395963"/>
    <lineage>
        <taxon>Bacteria</taxon>
        <taxon>Pseudomonadati</taxon>
        <taxon>Pseudomonadota</taxon>
        <taxon>Alphaproteobacteria</taxon>
        <taxon>Hyphomicrobiales</taxon>
        <taxon>Beijerinckiaceae</taxon>
        <taxon>Beijerinckia</taxon>
    </lineage>
</organism>
<evidence type="ECO:0000313" key="4">
    <source>
        <dbReference type="EMBL" id="ACB95884.1"/>
    </source>
</evidence>
<dbReference type="STRING" id="395963.Bind_0328"/>
<reference evidence="3 6" key="3">
    <citation type="journal article" date="2010" name="J. Bacteriol.">
        <title>Complete genome sequence of Beijerinckia indica subsp. indica.</title>
        <authorList>
            <person name="Tamas I."/>
            <person name="Dedysh S.N."/>
            <person name="Liesack W."/>
            <person name="Stott M.B."/>
            <person name="Alam M."/>
            <person name="Murrell J.C."/>
            <person name="Dunfield P.F."/>
        </authorList>
    </citation>
    <scope>NUCLEOTIDE SEQUENCE [LARGE SCALE GENOMIC DNA]</scope>
    <source>
        <strain evidence="3">ATCC 9039</strain>
        <strain evidence="6">ATCC 9039 / DSM 1715 / NCIMB 8712</strain>
    </source>
</reference>
<evidence type="ECO:0000259" key="2">
    <source>
        <dbReference type="Pfam" id="PF13751"/>
    </source>
</evidence>
<dbReference type="HOGENOM" id="CLU_021293_2_1_5"/>
<proteinExistence type="predicted"/>
<sequence length="450" mass="50398">MIGPRQVEQGVLFYNFSLDVHVPPDHLLRAIDRFVDLSDLRQELAPFYSATGRPSVDPELMMRMLIIGYCCGIRSERRLCEEVHLNLAYRWFCRLGLEGRVPDHSTFSKNRHGRFRECDLLRRLFETVLQRCIEEGLVGGEGFAIDGSLIKADASRQTCVPGAEGLPADTMSRAVEEYLTVLDDAAFGAATSVKPKFISPADPAARWTGAQGGPAYFAYTVNYLIDTDHAIIVDVEPTTAIRQAEVTAAKRMIERTMARFELYPESLAGDTGYGSGEMLGWLVYEQGIEPHIPVFDKSTRTDGTFSRGDFVYDHEGDVYFCPAGKMLTSKGTLVNDGATLLYLASKYDCDECALKSRCCPNTPARKVPRSIYEGARDMARDILQSKEGRTSQRLRKKVEMLFAHLKRILHLDRLRLRGPNGARDEFHLAATAQNLRKLAKLIPIPQPKPV</sequence>
<dbReference type="KEGG" id="bid:Bind_2276"/>
<evidence type="ECO:0000313" key="3">
    <source>
        <dbReference type="EMBL" id="ACB93982.1"/>
    </source>
</evidence>
<dbReference type="OrthoDB" id="9774608at2"/>
<dbReference type="PANTHER" id="PTHR33408:SF2">
    <property type="entry name" value="TRANSPOSASE DDE DOMAIN-CONTAINING PROTEIN"/>
    <property type="match status" value="1"/>
</dbReference>
<dbReference type="Pfam" id="PF05598">
    <property type="entry name" value="DUF772"/>
    <property type="match status" value="1"/>
</dbReference>